<evidence type="ECO:0000256" key="1">
    <source>
        <dbReference type="SAM" id="MobiDB-lite"/>
    </source>
</evidence>
<dbReference type="AlphaFoldDB" id="A0ABD6D6B4"/>
<feature type="region of interest" description="Disordered" evidence="1">
    <location>
        <begin position="180"/>
        <end position="211"/>
    </location>
</feature>
<name>A0ABD6D6B4_9EURY</name>
<dbReference type="RefSeq" id="WP_256394345.1">
    <property type="nucleotide sequence ID" value="NZ_JANHDJ010000001.1"/>
</dbReference>
<comment type="caution">
    <text evidence="2">The sequence shown here is derived from an EMBL/GenBank/DDBJ whole genome shotgun (WGS) entry which is preliminary data.</text>
</comment>
<sequence>MSTDLSDAVLEEAASRGETLTIHDLLRLIERFDTGPGIPDTRLDRYLDALGNSRFNESALREGLDRRLVDAADWETETEVYRLDGGVSAFPPRWHDDLTGETDLTRYVATMTTAVEEGSEGYTHGGHGDGVPEKLLLDTAVIFGDYNYKRAMDEVDRLRDEDLLDAGADQHPNARLRLTPEGAEHLGIDPEADDVAVKTGTDRTDDPRIDE</sequence>
<evidence type="ECO:0000313" key="2">
    <source>
        <dbReference type="EMBL" id="MFD1640643.1"/>
    </source>
</evidence>
<proteinExistence type="predicted"/>
<organism evidence="2 3">
    <name type="scientific">Halohasta litorea</name>
    <dbReference type="NCBI Taxonomy" id="869891"/>
    <lineage>
        <taxon>Archaea</taxon>
        <taxon>Methanobacteriati</taxon>
        <taxon>Methanobacteriota</taxon>
        <taxon>Stenosarchaea group</taxon>
        <taxon>Halobacteria</taxon>
        <taxon>Halobacteriales</taxon>
        <taxon>Haloferacaceae</taxon>
        <taxon>Halohasta</taxon>
    </lineage>
</organism>
<keyword evidence="3" id="KW-1185">Reference proteome</keyword>
<gene>
    <name evidence="2" type="ORF">ACFSBW_01965</name>
</gene>
<protein>
    <submittedName>
        <fullName evidence="2">Uncharacterized protein</fullName>
    </submittedName>
</protein>
<reference evidence="2 3" key="1">
    <citation type="journal article" date="2019" name="Int. J. Syst. Evol. Microbiol.">
        <title>The Global Catalogue of Microorganisms (GCM) 10K type strain sequencing project: providing services to taxonomists for standard genome sequencing and annotation.</title>
        <authorList>
            <consortium name="The Broad Institute Genomics Platform"/>
            <consortium name="The Broad Institute Genome Sequencing Center for Infectious Disease"/>
            <person name="Wu L."/>
            <person name="Ma J."/>
        </authorList>
    </citation>
    <scope>NUCLEOTIDE SEQUENCE [LARGE SCALE GENOMIC DNA]</scope>
    <source>
        <strain evidence="2 3">CGMCC 1.10593</strain>
    </source>
</reference>
<evidence type="ECO:0000313" key="3">
    <source>
        <dbReference type="Proteomes" id="UP001597052"/>
    </source>
</evidence>
<dbReference type="EMBL" id="JBHUDM010000001">
    <property type="protein sequence ID" value="MFD1640643.1"/>
    <property type="molecule type" value="Genomic_DNA"/>
</dbReference>
<accession>A0ABD6D6B4</accession>
<dbReference type="Proteomes" id="UP001597052">
    <property type="component" value="Unassembled WGS sequence"/>
</dbReference>
<feature type="compositionally biased region" description="Basic and acidic residues" evidence="1">
    <location>
        <begin position="200"/>
        <end position="211"/>
    </location>
</feature>